<dbReference type="Pfam" id="PF01339">
    <property type="entry name" value="CheB_methylest"/>
    <property type="match status" value="1"/>
</dbReference>
<feature type="modified residue" description="4-aspartylphosphate" evidence="5 7">
    <location>
        <position position="56"/>
    </location>
</feature>
<dbReference type="EC" id="3.5.1.44" evidence="5"/>
<dbReference type="EC" id="3.1.1.61" evidence="5"/>
<evidence type="ECO:0000259" key="8">
    <source>
        <dbReference type="PROSITE" id="PS50110"/>
    </source>
</evidence>
<organism evidence="10 11">
    <name type="scientific">Celeribacter arenosi</name>
    <dbReference type="NCBI Taxonomy" id="792649"/>
    <lineage>
        <taxon>Bacteria</taxon>
        <taxon>Pseudomonadati</taxon>
        <taxon>Pseudomonadota</taxon>
        <taxon>Alphaproteobacteria</taxon>
        <taxon>Rhodobacterales</taxon>
        <taxon>Roseobacteraceae</taxon>
        <taxon>Celeribacter</taxon>
    </lineage>
</organism>
<comment type="caution">
    <text evidence="10">The sequence shown here is derived from an EMBL/GenBank/DDBJ whole genome shotgun (WGS) entry which is preliminary data.</text>
</comment>
<keyword evidence="11" id="KW-1185">Reference proteome</keyword>
<dbReference type="InterPro" id="IPR000673">
    <property type="entry name" value="Sig_transdc_resp-reg_Me-estase"/>
</dbReference>
<comment type="function">
    <text evidence="5">Involved in chemotaxis. Part of a chemotaxis signal transduction system that modulates chemotaxis in response to various stimuli. Catalyzes the demethylation of specific methylglutamate residues introduced into the chemoreceptors (methyl-accepting chemotaxis proteins or MCP) by CheR. Also mediates the irreversible deamidation of specific glutamine residues to glutamic acid.</text>
</comment>
<evidence type="ECO:0000313" key="11">
    <source>
        <dbReference type="Proteomes" id="UP001399917"/>
    </source>
</evidence>
<dbReference type="InterPro" id="IPR008248">
    <property type="entry name" value="CheB-like"/>
</dbReference>
<evidence type="ECO:0000256" key="2">
    <source>
        <dbReference type="ARBA" id="ARBA00022500"/>
    </source>
</evidence>
<evidence type="ECO:0000256" key="6">
    <source>
        <dbReference type="PROSITE-ProRule" id="PRU00050"/>
    </source>
</evidence>
<evidence type="ECO:0000256" key="1">
    <source>
        <dbReference type="ARBA" id="ARBA00022490"/>
    </source>
</evidence>
<dbReference type="Gene3D" id="3.40.50.180">
    <property type="entry name" value="Methylesterase CheB, C-terminal domain"/>
    <property type="match status" value="1"/>
</dbReference>
<dbReference type="SMART" id="SM00448">
    <property type="entry name" value="REC"/>
    <property type="match status" value="1"/>
</dbReference>
<dbReference type="RefSeq" id="WP_344848387.1">
    <property type="nucleotide sequence ID" value="NZ_BAABDF010000007.1"/>
</dbReference>
<dbReference type="NCBIfam" id="NF001965">
    <property type="entry name" value="PRK00742.1"/>
    <property type="match status" value="1"/>
</dbReference>
<comment type="PTM">
    <text evidence="5">Phosphorylated by CheA. Phosphorylation of the N-terminal regulatory domain activates the methylesterase activity.</text>
</comment>
<dbReference type="PROSITE" id="PS50122">
    <property type="entry name" value="CHEB"/>
    <property type="match status" value="1"/>
</dbReference>
<dbReference type="PANTHER" id="PTHR42872">
    <property type="entry name" value="PROTEIN-GLUTAMATE METHYLESTERASE/PROTEIN-GLUTAMINE GLUTAMINASE"/>
    <property type="match status" value="1"/>
</dbReference>
<feature type="domain" description="Response regulatory" evidence="8">
    <location>
        <begin position="5"/>
        <end position="122"/>
    </location>
</feature>
<dbReference type="PANTHER" id="PTHR42872:SF6">
    <property type="entry name" value="PROTEIN-GLUTAMATE METHYLESTERASE_PROTEIN-GLUTAMINE GLUTAMINASE"/>
    <property type="match status" value="1"/>
</dbReference>
<comment type="similarity">
    <text evidence="5">Belongs to the CheB family.</text>
</comment>
<evidence type="ECO:0000313" key="10">
    <source>
        <dbReference type="EMBL" id="GAA3877628.1"/>
    </source>
</evidence>
<dbReference type="PROSITE" id="PS50110">
    <property type="entry name" value="RESPONSE_REGULATORY"/>
    <property type="match status" value="1"/>
</dbReference>
<evidence type="ECO:0000256" key="7">
    <source>
        <dbReference type="PROSITE-ProRule" id="PRU00169"/>
    </source>
</evidence>
<evidence type="ECO:0000256" key="3">
    <source>
        <dbReference type="ARBA" id="ARBA00022801"/>
    </source>
</evidence>
<keyword evidence="2 5" id="KW-0145">Chemotaxis</keyword>
<keyword evidence="1 5" id="KW-0963">Cytoplasm</keyword>
<dbReference type="Gene3D" id="3.40.50.2300">
    <property type="match status" value="1"/>
</dbReference>
<gene>
    <name evidence="5 10" type="primary">cheB</name>
    <name evidence="10" type="ORF">GCM10022404_29250</name>
</gene>
<comment type="catalytic activity">
    <reaction evidence="5">
        <text>L-glutaminyl-[protein] + H2O = L-glutamyl-[protein] + NH4(+)</text>
        <dbReference type="Rhea" id="RHEA:16441"/>
        <dbReference type="Rhea" id="RHEA-COMP:10207"/>
        <dbReference type="Rhea" id="RHEA-COMP:10208"/>
        <dbReference type="ChEBI" id="CHEBI:15377"/>
        <dbReference type="ChEBI" id="CHEBI:28938"/>
        <dbReference type="ChEBI" id="CHEBI:29973"/>
        <dbReference type="ChEBI" id="CHEBI:30011"/>
        <dbReference type="EC" id="3.5.1.44"/>
    </reaction>
</comment>
<dbReference type="SUPFAM" id="SSF52738">
    <property type="entry name" value="Methylesterase CheB, C-terminal domain"/>
    <property type="match status" value="1"/>
</dbReference>
<feature type="domain" description="CheB-type methylesterase" evidence="9">
    <location>
        <begin position="144"/>
        <end position="332"/>
    </location>
</feature>
<comment type="catalytic activity">
    <reaction evidence="4 5">
        <text>[protein]-L-glutamate 5-O-methyl ester + H2O = L-glutamyl-[protein] + methanol + H(+)</text>
        <dbReference type="Rhea" id="RHEA:23236"/>
        <dbReference type="Rhea" id="RHEA-COMP:10208"/>
        <dbReference type="Rhea" id="RHEA-COMP:10311"/>
        <dbReference type="ChEBI" id="CHEBI:15377"/>
        <dbReference type="ChEBI" id="CHEBI:15378"/>
        <dbReference type="ChEBI" id="CHEBI:17790"/>
        <dbReference type="ChEBI" id="CHEBI:29973"/>
        <dbReference type="ChEBI" id="CHEBI:82795"/>
        <dbReference type="EC" id="3.1.1.61"/>
    </reaction>
</comment>
<comment type="subcellular location">
    <subcellularLocation>
        <location evidence="5">Cytoplasm</location>
    </subcellularLocation>
</comment>
<sequence>MPKIKTLIVDDSPTMRRLIRNILERDERLEVVAEAETARAARDAVNRFRPDVMTLDVEMPNMNGLEFLERLMRHRPMPVVMVSTLTKQGSDTAVKAMSLGAVDCVEKPRAGASNDDFSALSNIVAVAAGANVLNVNSRTSYTPTLSGNEYSKICLIGGSTGAVDAIEQILRVFPVDCPPTIITQHMPEHFLASFAARLDTLMAPKVRLAREGDSMEKGHVLIGPGGQHHVNFSGSKVPRIRLTEGPKVSGHRPSVDSMFRSAVPYAKNVVAAILTGMGHDGAAGLRELRDNGATTIGQSKETCVVFGMPRVAAELGGIQSWCDISDLGKTLLRDALSHRKVGPV</sequence>
<dbReference type="InterPro" id="IPR011006">
    <property type="entry name" value="CheY-like_superfamily"/>
</dbReference>
<dbReference type="HAMAP" id="MF_00099">
    <property type="entry name" value="CheB_chemtxs"/>
    <property type="match status" value="1"/>
</dbReference>
<comment type="domain">
    <text evidence="5">Contains a C-terminal catalytic domain, and an N-terminal region which modulates catalytic activity.</text>
</comment>
<feature type="active site" evidence="5 6">
    <location>
        <position position="185"/>
    </location>
</feature>
<dbReference type="EMBL" id="BAABDF010000007">
    <property type="protein sequence ID" value="GAA3877628.1"/>
    <property type="molecule type" value="Genomic_DNA"/>
</dbReference>
<proteinExistence type="inferred from homology"/>
<name>A0ABP7KH99_9RHOB</name>
<keyword evidence="5 7" id="KW-0597">Phosphoprotein</keyword>
<dbReference type="InterPro" id="IPR001789">
    <property type="entry name" value="Sig_transdc_resp-reg_receiver"/>
</dbReference>
<evidence type="ECO:0000256" key="4">
    <source>
        <dbReference type="ARBA" id="ARBA00048267"/>
    </source>
</evidence>
<evidence type="ECO:0000259" key="9">
    <source>
        <dbReference type="PROSITE" id="PS50122"/>
    </source>
</evidence>
<keyword evidence="3 5" id="KW-0378">Hydrolase</keyword>
<accession>A0ABP7KH99</accession>
<evidence type="ECO:0000256" key="5">
    <source>
        <dbReference type="HAMAP-Rule" id="MF_00099"/>
    </source>
</evidence>
<dbReference type="Pfam" id="PF00072">
    <property type="entry name" value="Response_reg"/>
    <property type="match status" value="1"/>
</dbReference>
<feature type="active site" evidence="5 6">
    <location>
        <position position="280"/>
    </location>
</feature>
<dbReference type="InterPro" id="IPR035909">
    <property type="entry name" value="CheB_C"/>
</dbReference>
<protein>
    <recommendedName>
        <fullName evidence="5">Protein-glutamate methylesterase/protein-glutamine glutaminase</fullName>
        <ecNumber evidence="5">3.1.1.61</ecNumber>
        <ecNumber evidence="5">3.5.1.44</ecNumber>
    </recommendedName>
</protein>
<dbReference type="PIRSF" id="PIRSF000876">
    <property type="entry name" value="RR_chemtxs_CheB"/>
    <property type="match status" value="1"/>
</dbReference>
<dbReference type="SUPFAM" id="SSF52172">
    <property type="entry name" value="CheY-like"/>
    <property type="match status" value="1"/>
</dbReference>
<dbReference type="Proteomes" id="UP001399917">
    <property type="component" value="Unassembled WGS sequence"/>
</dbReference>
<dbReference type="CDD" id="cd16432">
    <property type="entry name" value="CheB_Rec"/>
    <property type="match status" value="1"/>
</dbReference>
<reference evidence="11" key="1">
    <citation type="journal article" date="2019" name="Int. J. Syst. Evol. Microbiol.">
        <title>The Global Catalogue of Microorganisms (GCM) 10K type strain sequencing project: providing services to taxonomists for standard genome sequencing and annotation.</title>
        <authorList>
            <consortium name="The Broad Institute Genomics Platform"/>
            <consortium name="The Broad Institute Genome Sequencing Center for Infectious Disease"/>
            <person name="Wu L."/>
            <person name="Ma J."/>
        </authorList>
    </citation>
    <scope>NUCLEOTIDE SEQUENCE [LARGE SCALE GENOMIC DNA]</scope>
    <source>
        <strain evidence="11">JCM 17190</strain>
    </source>
</reference>
<feature type="active site" evidence="5 6">
    <location>
        <position position="159"/>
    </location>
</feature>
<dbReference type="CDD" id="cd17541">
    <property type="entry name" value="REC_CheB-like"/>
    <property type="match status" value="1"/>
</dbReference>